<dbReference type="EMBL" id="AMXN01000001">
    <property type="protein sequence ID" value="ELS63185.1"/>
    <property type="molecule type" value="Genomic_DNA"/>
</dbReference>
<sequence length="51" mass="6064">MLFRPNWHIHLYPSSVFSSYFSCIFFISNKKMTASGAVFQIVDKILKRFLF</sequence>
<keyword evidence="1" id="KW-0812">Transmembrane</keyword>
<keyword evidence="1" id="KW-0472">Membrane</keyword>
<comment type="caution">
    <text evidence="2">The sequence shown here is derived from an EMBL/GenBank/DDBJ whole genome shotgun (WGS) entry which is preliminary data.</text>
</comment>
<evidence type="ECO:0000313" key="2">
    <source>
        <dbReference type="EMBL" id="ELS63185.1"/>
    </source>
</evidence>
<gene>
    <name evidence="2" type="ORF">BSI_05760</name>
</gene>
<proteinExistence type="predicted"/>
<reference evidence="2 3" key="1">
    <citation type="journal article" date="2014" name="Syst. Appl. Microbiol.">
        <title>Genomic insights into the taxonomic status of the three subspecies of Bacillus subtilis.</title>
        <authorList>
            <person name="Yi H."/>
            <person name="Chun J."/>
            <person name="Cha C.J."/>
        </authorList>
    </citation>
    <scope>NUCLEOTIDE SEQUENCE [LARGE SCALE GENOMIC DNA]</scope>
    <source>
        <strain evidence="2 3">KCTC 13429</strain>
    </source>
</reference>
<feature type="transmembrane region" description="Helical" evidence="1">
    <location>
        <begin position="6"/>
        <end position="27"/>
    </location>
</feature>
<keyword evidence="1" id="KW-1133">Transmembrane helix</keyword>
<name>A0A9W5PEY2_9BACI</name>
<organism evidence="2 3">
    <name type="scientific">Bacillus inaquosorum KCTC 13429</name>
    <dbReference type="NCBI Taxonomy" id="1236548"/>
    <lineage>
        <taxon>Bacteria</taxon>
        <taxon>Bacillati</taxon>
        <taxon>Bacillota</taxon>
        <taxon>Bacilli</taxon>
        <taxon>Bacillales</taxon>
        <taxon>Bacillaceae</taxon>
        <taxon>Bacillus</taxon>
    </lineage>
</organism>
<dbReference type="AlphaFoldDB" id="A0A9W5PEY2"/>
<dbReference type="Proteomes" id="UP000011182">
    <property type="component" value="Unassembled WGS sequence"/>
</dbReference>
<evidence type="ECO:0000313" key="3">
    <source>
        <dbReference type="Proteomes" id="UP000011182"/>
    </source>
</evidence>
<accession>A0A9W5PEY2</accession>
<evidence type="ECO:0000256" key="1">
    <source>
        <dbReference type="SAM" id="Phobius"/>
    </source>
</evidence>
<keyword evidence="3" id="KW-1185">Reference proteome</keyword>
<protein>
    <submittedName>
        <fullName evidence="2">Uncharacterized protein</fullName>
    </submittedName>
</protein>